<reference evidence="2" key="1">
    <citation type="journal article" date="2015" name="BMC Genomics">
        <title>Genomic and transcriptomic analysis of the endophytic fungus Pestalotiopsis fici reveals its lifestyle and high potential for synthesis of natural products.</title>
        <authorList>
            <person name="Wang X."/>
            <person name="Zhang X."/>
            <person name="Liu L."/>
            <person name="Xiang M."/>
            <person name="Wang W."/>
            <person name="Sun X."/>
            <person name="Che Y."/>
            <person name="Guo L."/>
            <person name="Liu G."/>
            <person name="Guo L."/>
            <person name="Wang C."/>
            <person name="Yin W.B."/>
            <person name="Stadler M."/>
            <person name="Zhang X."/>
            <person name="Liu X."/>
        </authorList>
    </citation>
    <scope>NUCLEOTIDE SEQUENCE [LARGE SCALE GENOMIC DNA]</scope>
    <source>
        <strain evidence="2">W106-1 / CGMCC3.15140</strain>
    </source>
</reference>
<organism evidence="1 2">
    <name type="scientific">Pestalotiopsis fici (strain W106-1 / CGMCC3.15140)</name>
    <dbReference type="NCBI Taxonomy" id="1229662"/>
    <lineage>
        <taxon>Eukaryota</taxon>
        <taxon>Fungi</taxon>
        <taxon>Dikarya</taxon>
        <taxon>Ascomycota</taxon>
        <taxon>Pezizomycotina</taxon>
        <taxon>Sordariomycetes</taxon>
        <taxon>Xylariomycetidae</taxon>
        <taxon>Amphisphaeriales</taxon>
        <taxon>Sporocadaceae</taxon>
        <taxon>Pestalotiopsis</taxon>
    </lineage>
</organism>
<dbReference type="OrthoDB" id="10501876at2759"/>
<dbReference type="RefSeq" id="XP_007841612.1">
    <property type="nucleotide sequence ID" value="XM_007843421.1"/>
</dbReference>
<gene>
    <name evidence="1" type="ORF">PFICI_14840</name>
</gene>
<evidence type="ECO:0000313" key="1">
    <source>
        <dbReference type="EMBL" id="ETS73235.1"/>
    </source>
</evidence>
<name>W3WH56_PESFW</name>
<dbReference type="EMBL" id="KI912122">
    <property type="protein sequence ID" value="ETS73235.1"/>
    <property type="molecule type" value="Genomic_DNA"/>
</dbReference>
<proteinExistence type="predicted"/>
<accession>W3WH56</accession>
<dbReference type="HOGENOM" id="CLU_563929_0_0_1"/>
<keyword evidence="2" id="KW-1185">Reference proteome</keyword>
<dbReference type="KEGG" id="pfy:PFICI_14840"/>
<dbReference type="AlphaFoldDB" id="W3WH56"/>
<dbReference type="InParanoid" id="W3WH56"/>
<protein>
    <submittedName>
        <fullName evidence="1">Uncharacterized protein</fullName>
    </submittedName>
</protein>
<evidence type="ECO:0000313" key="2">
    <source>
        <dbReference type="Proteomes" id="UP000030651"/>
    </source>
</evidence>
<sequence>MAPGYPLVAEETPVSDLSAWRRDRIINQLQELVGVPGEVVLAYFKGAPGHVADMFVEAGEESTLSADYFDWAVDRFVWGGFGLKFGNVPEFPYPEPEKYGEPYPKVYLIHWVKNNTKKILDQEKEQNAIVRPGGVDDFLDVRMQIWQKAFPESPVEKPFWLSMPRASFCNHVAQNTKDLEEVMAKMAKILSAKEFVLIARVGAEGTLTLTFAKGVDTDDSGVRLRFMQAWSDLCMWHRDVLQEKGVKIHDFFDRLYFNCFMGNFADLPALNVSASQQAARAIRLANVGEANNELHGPEFIETINRFQASGARSLALMESKHVMERLSGTVPEQFNHVMCFINDTRFSCLSKQELATFVWGPIIQYARESIGYHLEHVFVAPDKTGMTPQQQLEVAYAFLGRLVKGEDVFLEHDLAILLDNHTRLELCEKAFMDKGPYVRLGQRTLKECVPDLKETTTAWVKSLREQLGSQGENPIPEMESLAFK</sequence>
<dbReference type="Proteomes" id="UP000030651">
    <property type="component" value="Unassembled WGS sequence"/>
</dbReference>
<dbReference type="GeneID" id="19279853"/>